<sequence length="989" mass="112580">MQQEKQQKTQSEAQLERDLITQLNGLGFASVTIGDADALKRNLKTQLERANGITLTEREFESVLISLEKGSIFDKSKRLTGKVDVTHEDGSVSYLTLLFDDPSKNIIQVTSQVTIHGKYENRYDVTLLFNGLPLVQIELKRRGIEMAEAFNQIRRYDKHTFGAEGGLFNYVQLFVISNGVNTKYFSNNRELSFKQTFHWTDVDNNKINLLPVFADAFLTPSHLTTMMSRYIVQNESGKFLMVLRPYQFYAVEAIVNQVKTNDKHGYIWHTTGSGKTLTSFKTAQILSTLEEVDRVVFVVDRKDLDYQTAKEFDAFLRGSVDSTGDTKSLLNQFLGSRPVPKKVATTANATTTGNSGNGGEALPQVAEYAPIYSNKVNRINKLTITTIQKLNNLITKPRFKGQVEHLRQERVVFIFDECHRSQFGETHQNIVDFFEKAQLFGFTGTPIFAENATAKKVEGKGTQKRTTKDLFGERLHSYVIVDAIKDDNVLPFAIEYYGKLKHKNNGMDVDVSSIDVAEFFSSPERIKHVCEHIIGIHGHKTKRKFNAMLCVASVPDLITYYDTFKALKQEGKHKLNIGTIFSYGVNEEEEFEGEVNVKGLAEANAKVHSRDKLDAYIEDYNQQFGTSYSTQDTDSFYNYYKDLSNRTKNGEVDILLVVNMFLTGFDAPGLNTIYVDKNLKYHGLVQAFSRTNRLNGTVKSHGNVMCYRNLKPQADEAFTLFSNKQPIEFIEVPDLKGLTEDFAKALEALKAIAPDVQSVDNLPDEDMQAGFIKQFRILMRLKNQLETFSDFDIEALGISEQEFVDYASKYSDLARELKKAPTEKESILADIDFELELLQRDEVNVGYIRHLLMTMLDESCDEAKDKKRQVIANLIATEPTLHSKRKLVQDFIEKNMQGLEQGSDFDEFVTQQKRQALTQLTHEEKLNVDKVQDIIVNLQHGALKVDELKSDDIAKLTTEKMTFRSRRTILPRIADKLKRFAETFIDGFH</sequence>
<evidence type="ECO:0000313" key="12">
    <source>
        <dbReference type="EMBL" id="KIF53525.1"/>
    </source>
</evidence>
<evidence type="ECO:0000313" key="13">
    <source>
        <dbReference type="Proteomes" id="UP000031586"/>
    </source>
</evidence>
<dbReference type="RefSeq" id="WP_020196039.1">
    <property type="nucleotide sequence ID" value="NZ_BAOH01000037.1"/>
</dbReference>
<dbReference type="Gene3D" id="3.40.50.300">
    <property type="entry name" value="P-loop containing nucleotide triphosphate hydrolases"/>
    <property type="match status" value="3"/>
</dbReference>
<dbReference type="InterPro" id="IPR006935">
    <property type="entry name" value="Helicase/UvrB_N"/>
</dbReference>
<accession>A0A0C1Z922</accession>
<evidence type="ECO:0000256" key="9">
    <source>
        <dbReference type="ARBA" id="ARBA00023125"/>
    </source>
</evidence>
<dbReference type="InterPro" id="IPR027417">
    <property type="entry name" value="P-loop_NTPase"/>
</dbReference>
<organism evidence="12 13">
    <name type="scientific">Vibrio owensii CAIM 1854 = LMG 25443</name>
    <dbReference type="NCBI Taxonomy" id="1229493"/>
    <lineage>
        <taxon>Bacteria</taxon>
        <taxon>Pseudomonadati</taxon>
        <taxon>Pseudomonadota</taxon>
        <taxon>Gammaproteobacteria</taxon>
        <taxon>Vibrionales</taxon>
        <taxon>Vibrionaceae</taxon>
        <taxon>Vibrio</taxon>
    </lineage>
</organism>
<dbReference type="InterPro" id="IPR004473">
    <property type="entry name" value="Restrct_endonuc_typeI_HsdR"/>
</dbReference>
<dbReference type="SUPFAM" id="SSF52540">
    <property type="entry name" value="P-loop containing nucleoside triphosphate hydrolases"/>
    <property type="match status" value="2"/>
</dbReference>
<evidence type="ECO:0000256" key="4">
    <source>
        <dbReference type="ARBA" id="ARBA00022741"/>
    </source>
</evidence>
<evidence type="ECO:0000256" key="1">
    <source>
        <dbReference type="ARBA" id="ARBA00000851"/>
    </source>
</evidence>
<evidence type="ECO:0000256" key="3">
    <source>
        <dbReference type="ARBA" id="ARBA00022722"/>
    </source>
</evidence>
<keyword evidence="5 10" id="KW-0680">Restriction system</keyword>
<dbReference type="Pfam" id="PF04851">
    <property type="entry name" value="ResIII"/>
    <property type="match status" value="1"/>
</dbReference>
<name>A0A0C1Z922_9VIBR</name>
<dbReference type="InterPro" id="IPR051268">
    <property type="entry name" value="Type-I_R_enzyme_R_subunit"/>
</dbReference>
<comment type="similarity">
    <text evidence="2 10">Belongs to the HsdR family.</text>
</comment>
<dbReference type="InterPro" id="IPR022625">
    <property type="entry name" value="TypeI_RM_Rsu_C"/>
</dbReference>
<keyword evidence="7 10" id="KW-0378">Hydrolase</keyword>
<proteinExistence type="inferred from homology"/>
<keyword evidence="8 10" id="KW-0067">ATP-binding</keyword>
<dbReference type="PANTHER" id="PTHR30195">
    <property type="entry name" value="TYPE I SITE-SPECIFIC DEOXYRIBONUCLEASE PROTEIN SUBUNIT M AND R"/>
    <property type="match status" value="1"/>
</dbReference>
<reference evidence="12 13" key="1">
    <citation type="submission" date="2014-07" db="EMBL/GenBank/DDBJ databases">
        <title>Unique and conserved regions in Vibrio harveyi and related species in comparison with the shrimp pathogen Vibrio harveyi CAIM 1792.</title>
        <authorList>
            <person name="Espinoza-Valles I."/>
            <person name="Vora G."/>
            <person name="Leekitcharoenphon P."/>
            <person name="Ussery D."/>
            <person name="Hoj L."/>
            <person name="Gomez-Gil B."/>
        </authorList>
    </citation>
    <scope>NUCLEOTIDE SEQUENCE [LARGE SCALE GENOMIC DNA]</scope>
    <source>
        <strain evidence="13">CAIM 1854 / LMG 25443</strain>
    </source>
</reference>
<keyword evidence="9 10" id="KW-0238">DNA-binding</keyword>
<evidence type="ECO:0000256" key="8">
    <source>
        <dbReference type="ARBA" id="ARBA00022840"/>
    </source>
</evidence>
<protein>
    <recommendedName>
        <fullName evidence="10">Type I restriction enzyme endonuclease subunit</fullName>
        <shortName evidence="10">R protein</shortName>
        <ecNumber evidence="10">3.1.21.3</ecNumber>
    </recommendedName>
</protein>
<dbReference type="CDD" id="cd18800">
    <property type="entry name" value="SF2_C_EcoR124I-like"/>
    <property type="match status" value="1"/>
</dbReference>
<keyword evidence="6" id="KW-0255">Endonuclease</keyword>
<dbReference type="Pfam" id="PF04313">
    <property type="entry name" value="HSDR_N"/>
    <property type="match status" value="1"/>
</dbReference>
<keyword evidence="3" id="KW-0540">Nuclease</keyword>
<dbReference type="Pfam" id="PF22679">
    <property type="entry name" value="T1R_D3-like"/>
    <property type="match status" value="1"/>
</dbReference>
<dbReference type="Pfam" id="PF12008">
    <property type="entry name" value="EcoR124_C"/>
    <property type="match status" value="1"/>
</dbReference>
<dbReference type="SMART" id="SM00487">
    <property type="entry name" value="DEXDc"/>
    <property type="match status" value="1"/>
</dbReference>
<evidence type="ECO:0000259" key="11">
    <source>
        <dbReference type="PROSITE" id="PS51192"/>
    </source>
</evidence>
<dbReference type="PANTHER" id="PTHR30195:SF16">
    <property type="entry name" value="TYPE I RESTRICTION ENZYME ENDONUCLEASE SUBUNIT"/>
    <property type="match status" value="1"/>
</dbReference>
<feature type="domain" description="Helicase ATP-binding" evidence="11">
    <location>
        <begin position="256"/>
        <end position="464"/>
    </location>
</feature>
<evidence type="ECO:0000256" key="5">
    <source>
        <dbReference type="ARBA" id="ARBA00022747"/>
    </source>
</evidence>
<keyword evidence="4 10" id="KW-0547">Nucleotide-binding</keyword>
<dbReference type="PROSITE" id="PS51192">
    <property type="entry name" value="HELICASE_ATP_BIND_1"/>
    <property type="match status" value="1"/>
</dbReference>
<dbReference type="InterPro" id="IPR007409">
    <property type="entry name" value="Restrct_endonuc_type1_HsdR_N"/>
</dbReference>
<comment type="subunit">
    <text evidence="10">The type I restriction/modification system is composed of three polypeptides R, M and S.</text>
</comment>
<dbReference type="Gene3D" id="3.90.1570.50">
    <property type="match status" value="1"/>
</dbReference>
<evidence type="ECO:0000256" key="10">
    <source>
        <dbReference type="RuleBase" id="RU364115"/>
    </source>
</evidence>
<dbReference type="EC" id="3.1.21.3" evidence="10"/>
<dbReference type="InterPro" id="IPR014001">
    <property type="entry name" value="Helicase_ATP-bd"/>
</dbReference>
<comment type="caution">
    <text evidence="12">The sequence shown here is derived from an EMBL/GenBank/DDBJ whole genome shotgun (WGS) entry which is preliminary data.</text>
</comment>
<dbReference type="GO" id="GO:0003677">
    <property type="term" value="F:DNA binding"/>
    <property type="evidence" value="ECO:0007669"/>
    <property type="project" value="UniProtKB-KW"/>
</dbReference>
<comment type="function">
    <text evidence="10">Subunit R is required for both nuclease and ATPase activities, but not for modification.</text>
</comment>
<dbReference type="InterPro" id="IPR055180">
    <property type="entry name" value="HsdR_RecA-like_helicase_dom_2"/>
</dbReference>
<evidence type="ECO:0000256" key="7">
    <source>
        <dbReference type="ARBA" id="ARBA00022801"/>
    </source>
</evidence>
<dbReference type="PATRIC" id="fig|1229493.5.peg.751"/>
<dbReference type="GO" id="GO:0009035">
    <property type="term" value="F:type I site-specific deoxyribonuclease activity"/>
    <property type="evidence" value="ECO:0007669"/>
    <property type="project" value="UniProtKB-EC"/>
</dbReference>
<dbReference type="NCBIfam" id="TIGR00348">
    <property type="entry name" value="hsdR"/>
    <property type="match status" value="1"/>
</dbReference>
<evidence type="ECO:0000256" key="6">
    <source>
        <dbReference type="ARBA" id="ARBA00022759"/>
    </source>
</evidence>
<dbReference type="AlphaFoldDB" id="A0A0C1Z922"/>
<dbReference type="GO" id="GO:0009307">
    <property type="term" value="P:DNA restriction-modification system"/>
    <property type="evidence" value="ECO:0007669"/>
    <property type="project" value="UniProtKB-KW"/>
</dbReference>
<dbReference type="EMBL" id="JPRD01000014">
    <property type="protein sequence ID" value="KIF53525.1"/>
    <property type="molecule type" value="Genomic_DNA"/>
</dbReference>
<gene>
    <name evidence="12" type="ORF">H735_08320</name>
</gene>
<comment type="catalytic activity">
    <reaction evidence="1 10">
        <text>Endonucleolytic cleavage of DNA to give random double-stranded fragments with terminal 5'-phosphates, ATP is simultaneously hydrolyzed.</text>
        <dbReference type="EC" id="3.1.21.3"/>
    </reaction>
</comment>
<dbReference type="CDD" id="cd22332">
    <property type="entry name" value="HsdR_N"/>
    <property type="match status" value="1"/>
</dbReference>
<dbReference type="Gene3D" id="1.20.58.910">
    <property type="match status" value="1"/>
</dbReference>
<dbReference type="GO" id="GO:0005524">
    <property type="term" value="F:ATP binding"/>
    <property type="evidence" value="ECO:0007669"/>
    <property type="project" value="UniProtKB-KW"/>
</dbReference>
<dbReference type="Proteomes" id="UP000031586">
    <property type="component" value="Unassembled WGS sequence"/>
</dbReference>
<evidence type="ECO:0000256" key="2">
    <source>
        <dbReference type="ARBA" id="ARBA00008598"/>
    </source>
</evidence>